<dbReference type="GO" id="GO:1990504">
    <property type="term" value="P:dense core granule exocytosis"/>
    <property type="evidence" value="ECO:0007669"/>
    <property type="project" value="InterPro"/>
</dbReference>
<proteinExistence type="predicted"/>
<dbReference type="Gene3D" id="2.30.29.30">
    <property type="entry name" value="Pleckstrin-homology domain (PH domain)/Phosphotyrosine-binding domain (PTB)"/>
    <property type="match status" value="1"/>
</dbReference>
<dbReference type="PANTHER" id="PTHR12166">
    <property type="entry name" value="CALCIUM-DEPENDENT SECRETION ACTIVATOR"/>
    <property type="match status" value="1"/>
</dbReference>
<evidence type="ECO:0000259" key="2">
    <source>
        <dbReference type="Pfam" id="PF25341"/>
    </source>
</evidence>
<organism evidence="5">
    <name type="scientific">Hydatigena taeniaeformis</name>
    <name type="common">Feline tapeworm</name>
    <name type="synonym">Taenia taeniaeformis</name>
    <dbReference type="NCBI Taxonomy" id="6205"/>
    <lineage>
        <taxon>Eukaryota</taxon>
        <taxon>Metazoa</taxon>
        <taxon>Spiralia</taxon>
        <taxon>Lophotrochozoa</taxon>
        <taxon>Platyhelminthes</taxon>
        <taxon>Cestoda</taxon>
        <taxon>Eucestoda</taxon>
        <taxon>Cyclophyllidea</taxon>
        <taxon>Taeniidae</taxon>
        <taxon>Hydatigera</taxon>
    </lineage>
</organism>
<dbReference type="InterPro" id="IPR033227">
    <property type="entry name" value="CAPS"/>
</dbReference>
<reference evidence="3 4" key="2">
    <citation type="submission" date="2018-11" db="EMBL/GenBank/DDBJ databases">
        <authorList>
            <consortium name="Pathogen Informatics"/>
        </authorList>
    </citation>
    <scope>NUCLEOTIDE SEQUENCE [LARGE SCALE GENOMIC DNA]</scope>
</reference>
<dbReference type="EMBL" id="UYWX01007182">
    <property type="protein sequence ID" value="VDM26797.1"/>
    <property type="molecule type" value="Genomic_DNA"/>
</dbReference>
<dbReference type="GO" id="GO:0016079">
    <property type="term" value="P:synaptic vesicle exocytosis"/>
    <property type="evidence" value="ECO:0007669"/>
    <property type="project" value="InterPro"/>
</dbReference>
<protein>
    <submittedName>
        <fullName evidence="5">PH domain-containing protein</fullName>
    </submittedName>
</protein>
<dbReference type="GO" id="GO:0098793">
    <property type="term" value="C:presynapse"/>
    <property type="evidence" value="ECO:0007669"/>
    <property type="project" value="GOC"/>
</dbReference>
<dbReference type="PANTHER" id="PTHR12166:SF8">
    <property type="entry name" value="CALCIUM-DEPENDENT SECRETION ACTIVATOR"/>
    <property type="match status" value="1"/>
</dbReference>
<feature type="domain" description="CAPS C2" evidence="2">
    <location>
        <begin position="26"/>
        <end position="65"/>
    </location>
</feature>
<keyword evidence="1" id="KW-0479">Metal-binding</keyword>
<dbReference type="STRING" id="6205.A0A0R3WX83"/>
<dbReference type="OrthoDB" id="10063282at2759"/>
<name>A0A0R3WX83_HYDTA</name>
<dbReference type="GO" id="GO:0046872">
    <property type="term" value="F:metal ion binding"/>
    <property type="evidence" value="ECO:0007669"/>
    <property type="project" value="UniProtKB-KW"/>
</dbReference>
<reference evidence="5" key="1">
    <citation type="submission" date="2017-02" db="UniProtKB">
        <authorList>
            <consortium name="WormBaseParasite"/>
        </authorList>
    </citation>
    <scope>IDENTIFICATION</scope>
</reference>
<evidence type="ECO:0000313" key="3">
    <source>
        <dbReference type="EMBL" id="VDM26797.1"/>
    </source>
</evidence>
<sequence length="107" mass="12553">MKGSKYFFSRRLALTPVRYFVVSVFCKVVLNPTCTGSRAPEWYKMQTSRNCPDDLRIQLTIRMDKPSNLKYCGYCYAVGRNAFKKWRKRYICLIQASDVLLPLLRVV</sequence>
<dbReference type="InterPro" id="IPR057457">
    <property type="entry name" value="CAPS_C2"/>
</dbReference>
<dbReference type="SUPFAM" id="SSF50729">
    <property type="entry name" value="PH domain-like"/>
    <property type="match status" value="1"/>
</dbReference>
<keyword evidence="4" id="KW-1185">Reference proteome</keyword>
<dbReference type="WBParaSite" id="TTAC_0000537301-mRNA-1">
    <property type="protein sequence ID" value="TTAC_0000537301-mRNA-1"/>
    <property type="gene ID" value="TTAC_0000537301"/>
</dbReference>
<accession>A0A0R3WX83</accession>
<dbReference type="Pfam" id="PF25341">
    <property type="entry name" value="C2_CAPS"/>
    <property type="match status" value="1"/>
</dbReference>
<evidence type="ECO:0000313" key="4">
    <source>
        <dbReference type="Proteomes" id="UP000274429"/>
    </source>
</evidence>
<dbReference type="Proteomes" id="UP000274429">
    <property type="component" value="Unassembled WGS sequence"/>
</dbReference>
<gene>
    <name evidence="3" type="ORF">TTAC_LOCUS5360</name>
</gene>
<dbReference type="AlphaFoldDB" id="A0A0R3WX83"/>
<dbReference type="InterPro" id="IPR011993">
    <property type="entry name" value="PH-like_dom_sf"/>
</dbReference>
<evidence type="ECO:0000313" key="5">
    <source>
        <dbReference type="WBParaSite" id="TTAC_0000537301-mRNA-1"/>
    </source>
</evidence>
<evidence type="ECO:0000256" key="1">
    <source>
        <dbReference type="ARBA" id="ARBA00022723"/>
    </source>
</evidence>